<evidence type="ECO:0000256" key="9">
    <source>
        <dbReference type="ARBA" id="ARBA00022692"/>
    </source>
</evidence>
<evidence type="ECO:0000256" key="18">
    <source>
        <dbReference type="ARBA" id="ARBA00045078"/>
    </source>
</evidence>
<gene>
    <name evidence="20" type="ORF">PPAR1163_LOCUS27245</name>
</gene>
<dbReference type="EC" id="2.7.8.15" evidence="5"/>
<keyword evidence="13 19" id="KW-1133">Transmembrane helix</keyword>
<accession>A0A7S1Y0C5</accession>
<feature type="transmembrane region" description="Helical" evidence="19">
    <location>
        <begin position="160"/>
        <end position="183"/>
    </location>
</feature>
<dbReference type="GO" id="GO:0003975">
    <property type="term" value="F:UDP-N-acetylglucosamine-dolichyl-phosphate N-acetylglucosaminephosphotransferase activity"/>
    <property type="evidence" value="ECO:0007669"/>
    <property type="project" value="UniProtKB-EC"/>
</dbReference>
<evidence type="ECO:0000313" key="20">
    <source>
        <dbReference type="EMBL" id="CAD9268808.1"/>
    </source>
</evidence>
<dbReference type="InterPro" id="IPR000715">
    <property type="entry name" value="Glycosyl_transferase_4"/>
</dbReference>
<dbReference type="PANTHER" id="PTHR10571:SF0">
    <property type="entry name" value="UDP-N-ACETYLGLUCOSAMINE--DOLICHYL-PHOSPHATE N-ACETYLGLUCOSAMINEPHOSPHOTRANSFERASE"/>
    <property type="match status" value="1"/>
</dbReference>
<feature type="transmembrane region" description="Helical" evidence="19">
    <location>
        <begin position="277"/>
        <end position="299"/>
    </location>
</feature>
<evidence type="ECO:0000256" key="6">
    <source>
        <dbReference type="ARBA" id="ARBA00017659"/>
    </source>
</evidence>
<evidence type="ECO:0000256" key="3">
    <source>
        <dbReference type="ARBA" id="ARBA00004922"/>
    </source>
</evidence>
<evidence type="ECO:0000256" key="14">
    <source>
        <dbReference type="ARBA" id="ARBA00023136"/>
    </source>
</evidence>
<dbReference type="GO" id="GO:0005789">
    <property type="term" value="C:endoplasmic reticulum membrane"/>
    <property type="evidence" value="ECO:0007669"/>
    <property type="project" value="UniProtKB-SubCell"/>
</dbReference>
<comment type="pathway">
    <text evidence="3">Protein modification; protein glycosylation.</text>
</comment>
<feature type="transmembrane region" description="Helical" evidence="19">
    <location>
        <begin position="189"/>
        <end position="208"/>
    </location>
</feature>
<dbReference type="EMBL" id="HBGJ01043303">
    <property type="protein sequence ID" value="CAD9268808.1"/>
    <property type="molecule type" value="Transcribed_RNA"/>
</dbReference>
<evidence type="ECO:0000256" key="15">
    <source>
        <dbReference type="ARBA" id="ARBA00029567"/>
    </source>
</evidence>
<evidence type="ECO:0000256" key="17">
    <source>
        <dbReference type="ARBA" id="ARBA00044717"/>
    </source>
</evidence>
<feature type="transmembrane region" description="Helical" evidence="19">
    <location>
        <begin position="80"/>
        <end position="100"/>
    </location>
</feature>
<comment type="function">
    <text evidence="17">UDP-N-acetylglucosamine--dolichyl-phosphate N-acetylglucosaminephosphotransferase that operates in the biosynthetic pathway of dolichol-linked oligosaccharides, the glycan precursors employed in protein asparagine (N)-glycosylation. The assembly of dolichol-linked oligosaccharides begins on the cytosolic side of the endoplasmic reticulum membrane and finishes in its lumen. The sequential addition of sugars to dolichol pyrophosphate produces dolichol-linked oligosaccharides containing fourteen sugars, including two GlcNAcs, nine mannoses and three glucoses. Once assembled, the oligosaccharide is transferred from the lipid to nascent proteins by oligosaccharyltransferases. Catalyzes the initial step of dolichol-linked oligosaccharide biosynthesis, transfering GlcNAc-1-P from cytosolic UDP-GlcNAc onto the carrier lipid dolichyl phosphate (P-dolichol), yielding GlcNAc-P-P-dolichol embedded in the cytoplasmic leaflet of the endoplasmic reticulum membrane.</text>
</comment>
<evidence type="ECO:0000256" key="5">
    <source>
        <dbReference type="ARBA" id="ARBA00013225"/>
    </source>
</evidence>
<evidence type="ECO:0000256" key="8">
    <source>
        <dbReference type="ARBA" id="ARBA00022679"/>
    </source>
</evidence>
<proteinExistence type="inferred from homology"/>
<dbReference type="UniPathway" id="UPA00378"/>
<dbReference type="GO" id="GO:0006488">
    <property type="term" value="P:dolichol-linked oligosaccharide biosynthetic process"/>
    <property type="evidence" value="ECO:0007669"/>
    <property type="project" value="InterPro"/>
</dbReference>
<evidence type="ECO:0000256" key="4">
    <source>
        <dbReference type="ARBA" id="ARBA00009317"/>
    </source>
</evidence>
<feature type="transmembrane region" description="Helical" evidence="19">
    <location>
        <begin position="46"/>
        <end position="68"/>
    </location>
</feature>
<evidence type="ECO:0000256" key="1">
    <source>
        <dbReference type="ARBA" id="ARBA00001946"/>
    </source>
</evidence>
<protein>
    <recommendedName>
        <fullName evidence="6">UDP-N-acetylglucosamine--dolichyl-phosphate N-acetylglucosaminephosphotransferase</fullName>
        <ecNumber evidence="5">2.7.8.15</ecNumber>
    </recommendedName>
    <alternativeName>
        <fullName evidence="15">GlcNAc-1-P transferase</fullName>
    </alternativeName>
    <alternativeName>
        <fullName evidence="16">N-acetylglucosamine-1-phosphate transferase</fullName>
    </alternativeName>
</protein>
<dbReference type="GO" id="GO:0046872">
    <property type="term" value="F:metal ion binding"/>
    <property type="evidence" value="ECO:0007669"/>
    <property type="project" value="UniProtKB-KW"/>
</dbReference>
<evidence type="ECO:0000256" key="19">
    <source>
        <dbReference type="SAM" id="Phobius"/>
    </source>
</evidence>
<dbReference type="AlphaFoldDB" id="A0A7S1Y0C5"/>
<keyword evidence="9 19" id="KW-0812">Transmembrane</keyword>
<evidence type="ECO:0000256" key="2">
    <source>
        <dbReference type="ARBA" id="ARBA00004477"/>
    </source>
</evidence>
<name>A0A7S1Y0C5_9STRA</name>
<evidence type="ECO:0000256" key="7">
    <source>
        <dbReference type="ARBA" id="ARBA00022676"/>
    </source>
</evidence>
<feature type="transmembrane region" description="Helical" evidence="19">
    <location>
        <begin position="112"/>
        <end position="129"/>
    </location>
</feature>
<keyword evidence="11" id="KW-0256">Endoplasmic reticulum</keyword>
<organism evidence="20">
    <name type="scientific">Phaeomonas parva</name>
    <dbReference type="NCBI Taxonomy" id="124430"/>
    <lineage>
        <taxon>Eukaryota</taxon>
        <taxon>Sar</taxon>
        <taxon>Stramenopiles</taxon>
        <taxon>Ochrophyta</taxon>
        <taxon>Pinguiophyceae</taxon>
        <taxon>Pinguiochrysidales</taxon>
        <taxon>Pinguiochrysidaceae</taxon>
        <taxon>Phaeomonas</taxon>
    </lineage>
</organism>
<comment type="cofactor">
    <cofactor evidence="1">
        <name>Mg(2+)</name>
        <dbReference type="ChEBI" id="CHEBI:18420"/>
    </cofactor>
</comment>
<sequence>MDDTLDLPWRVKILLPAAGAGPLLSTYSGSTALVVPAFLRFLLAEGGVLTAVGLGHGSALLAALGVHVEDADGALVELGLWFYLLMGLLVVFCANAINIYAGVNGIEAGQSYVIGVVILLLNIVQIYLGEEVADATLSATLVLPFIGVTAGLLRHNWYPAQVFVGDTFCYFAGMTIAVCAIHGHYAKTLALVLAPQLFNFAISLPQLFKLVPCPRHRLPRVDPETQLLQPSTFTLKAGTRRLVRLLALVPSAAEEVPNFTIICVALRVLGPLRERSLVVALLALQLLVGVGAIFVRYHLSGICYNSEGGYNCS</sequence>
<evidence type="ECO:0000256" key="13">
    <source>
        <dbReference type="ARBA" id="ARBA00022989"/>
    </source>
</evidence>
<evidence type="ECO:0000256" key="10">
    <source>
        <dbReference type="ARBA" id="ARBA00022723"/>
    </source>
</evidence>
<keyword evidence="14 19" id="KW-0472">Membrane</keyword>
<feature type="transmembrane region" description="Helical" evidence="19">
    <location>
        <begin position="20"/>
        <end position="39"/>
    </location>
</feature>
<dbReference type="GO" id="GO:0016757">
    <property type="term" value="F:glycosyltransferase activity"/>
    <property type="evidence" value="ECO:0007669"/>
    <property type="project" value="UniProtKB-KW"/>
</dbReference>
<dbReference type="CDD" id="cd06855">
    <property type="entry name" value="GT_GPT_euk"/>
    <property type="match status" value="1"/>
</dbReference>
<keyword evidence="7" id="KW-0328">Glycosyltransferase</keyword>
<evidence type="ECO:0000256" key="11">
    <source>
        <dbReference type="ARBA" id="ARBA00022824"/>
    </source>
</evidence>
<dbReference type="InterPro" id="IPR033895">
    <property type="entry name" value="GPT"/>
</dbReference>
<keyword evidence="10" id="KW-0479">Metal-binding</keyword>
<comment type="similarity">
    <text evidence="4">Belongs to the glycosyltransferase 4 family.</text>
</comment>
<comment type="subcellular location">
    <subcellularLocation>
        <location evidence="2">Endoplasmic reticulum membrane</location>
        <topology evidence="2">Multi-pass membrane protein</topology>
    </subcellularLocation>
</comment>
<reference evidence="20" key="1">
    <citation type="submission" date="2021-01" db="EMBL/GenBank/DDBJ databases">
        <authorList>
            <person name="Corre E."/>
            <person name="Pelletier E."/>
            <person name="Niang G."/>
            <person name="Scheremetjew M."/>
            <person name="Finn R."/>
            <person name="Kale V."/>
            <person name="Holt S."/>
            <person name="Cochrane G."/>
            <person name="Meng A."/>
            <person name="Brown T."/>
            <person name="Cohen L."/>
        </authorList>
    </citation>
    <scope>NUCLEOTIDE SEQUENCE</scope>
    <source>
        <strain evidence="20">CCMP2877</strain>
    </source>
</reference>
<evidence type="ECO:0000256" key="12">
    <source>
        <dbReference type="ARBA" id="ARBA00022842"/>
    </source>
</evidence>
<dbReference type="PANTHER" id="PTHR10571">
    <property type="entry name" value="UDP-N-ACETYLGLUCOSAMINE--DOLICHYL-PHOSPHATE N-ACETYLGLUCOSAMINEPHOSPHOTRANSFERASE"/>
    <property type="match status" value="1"/>
</dbReference>
<evidence type="ECO:0000256" key="16">
    <source>
        <dbReference type="ARBA" id="ARBA00033238"/>
    </source>
</evidence>
<keyword evidence="12" id="KW-0460">Magnesium</keyword>
<feature type="transmembrane region" description="Helical" evidence="19">
    <location>
        <begin position="135"/>
        <end position="153"/>
    </location>
</feature>
<dbReference type="Pfam" id="PF00953">
    <property type="entry name" value="Glycos_transf_4"/>
    <property type="match status" value="1"/>
</dbReference>
<comment type="catalytic activity">
    <reaction evidence="18">
        <text>a di-trans,poly-cis-dolichyl phosphate + UDP-N-acetyl-alpha-D-glucosamine = an N-acetyl-alpha-D-glucosaminyl-diphospho-di-trans,poly-cis-dolichol + UMP</text>
        <dbReference type="Rhea" id="RHEA:13289"/>
        <dbReference type="Rhea" id="RHEA-COMP:19498"/>
        <dbReference type="Rhea" id="RHEA-COMP:19507"/>
        <dbReference type="ChEBI" id="CHEBI:57683"/>
        <dbReference type="ChEBI" id="CHEBI:57705"/>
        <dbReference type="ChEBI" id="CHEBI:57865"/>
        <dbReference type="ChEBI" id="CHEBI:58427"/>
        <dbReference type="EC" id="2.7.8.15"/>
    </reaction>
    <physiologicalReaction direction="left-to-right" evidence="18">
        <dbReference type="Rhea" id="RHEA:13290"/>
    </physiologicalReaction>
</comment>
<keyword evidence="8" id="KW-0808">Transferase</keyword>